<dbReference type="RefSeq" id="WP_071876979.1">
    <property type="nucleotide sequence ID" value="NZ_JXLC01000005.1"/>
</dbReference>
<dbReference type="EMBL" id="CP013614">
    <property type="protein sequence ID" value="ALS01199.1"/>
    <property type="molecule type" value="Genomic_DNA"/>
</dbReference>
<gene>
    <name evidence="3" type="ORF">ATZ33_07395</name>
    <name evidence="4" type="ORF">RV15_GL003022</name>
</gene>
<dbReference type="InterPro" id="IPR025588">
    <property type="entry name" value="YcxB-like_C"/>
</dbReference>
<organism evidence="4 6">
    <name type="scientific">Enterococcus silesiacus</name>
    <dbReference type="NCBI Taxonomy" id="332949"/>
    <lineage>
        <taxon>Bacteria</taxon>
        <taxon>Bacillati</taxon>
        <taxon>Bacillota</taxon>
        <taxon>Bacilli</taxon>
        <taxon>Lactobacillales</taxon>
        <taxon>Enterococcaceae</taxon>
        <taxon>Enterococcus</taxon>
    </lineage>
</organism>
<evidence type="ECO:0000313" key="6">
    <source>
        <dbReference type="Proteomes" id="UP000183039"/>
    </source>
</evidence>
<dbReference type="Proteomes" id="UP000183039">
    <property type="component" value="Unassembled WGS sequence"/>
</dbReference>
<feature type="transmembrane region" description="Helical" evidence="1">
    <location>
        <begin position="78"/>
        <end position="96"/>
    </location>
</feature>
<dbReference type="OrthoDB" id="2186058at2"/>
<evidence type="ECO:0000259" key="2">
    <source>
        <dbReference type="Pfam" id="PF14317"/>
    </source>
</evidence>
<keyword evidence="1" id="KW-1133">Transmembrane helix</keyword>
<protein>
    <recommendedName>
        <fullName evidence="2">YcxB-like C-terminal domain-containing protein</fullName>
    </recommendedName>
</protein>
<keyword evidence="5" id="KW-1185">Reference proteome</keyword>
<sequence length="195" mass="23631">MVLRFTQTLTQENWLNFNKIYMKEKNKRRRYLLLSISIISFCMFFYSIYRIWTFFQKDSFSFLSISFTQIIHYCPIDFYSALLFFIVGIELWLIYYKEIDFRIKKMLKNSSNRSFFVEKEFIITNEKIEVTTQLSTSTYEWPIFINCIETNNDLALFLNSSSILLISKKELSQEQLFQLKQLITEKMADSYEFLT</sequence>
<evidence type="ECO:0000313" key="5">
    <source>
        <dbReference type="Proteomes" id="UP000065511"/>
    </source>
</evidence>
<reference evidence="3 5" key="2">
    <citation type="submission" date="2015-12" db="EMBL/GenBank/DDBJ databases">
        <authorList>
            <person name="Lauer A."/>
            <person name="Humrighouse B."/>
            <person name="Loparev V."/>
            <person name="Shewmaker P.L."/>
            <person name="Whitney A.M."/>
            <person name="McLaughlin R.W."/>
        </authorList>
    </citation>
    <scope>NUCLEOTIDE SEQUENCE [LARGE SCALE GENOMIC DNA]</scope>
    <source>
        <strain evidence="3 5">LMG 23085</strain>
    </source>
</reference>
<keyword evidence="1" id="KW-0812">Transmembrane</keyword>
<proteinExistence type="predicted"/>
<dbReference type="Proteomes" id="UP000065511">
    <property type="component" value="Chromosome"/>
</dbReference>
<evidence type="ECO:0000256" key="1">
    <source>
        <dbReference type="SAM" id="Phobius"/>
    </source>
</evidence>
<dbReference type="AlphaFoldDB" id="A0A0S3KAA3"/>
<accession>A0A0S3KAA3</accession>
<feature type="transmembrane region" description="Helical" evidence="1">
    <location>
        <begin position="31"/>
        <end position="52"/>
    </location>
</feature>
<feature type="domain" description="YcxB-like C-terminal" evidence="2">
    <location>
        <begin position="123"/>
        <end position="183"/>
    </location>
</feature>
<reference evidence="4 6" key="1">
    <citation type="submission" date="2014-12" db="EMBL/GenBank/DDBJ databases">
        <title>Draft genome sequences of 29 type strains of Enterococci.</title>
        <authorList>
            <person name="Zhong Z."/>
            <person name="Sun Z."/>
            <person name="Liu W."/>
            <person name="Zhang W."/>
            <person name="Zhang H."/>
        </authorList>
    </citation>
    <scope>NUCLEOTIDE SEQUENCE [LARGE SCALE GENOMIC DNA]</scope>
    <source>
        <strain evidence="4 6">DSM 22801</strain>
    </source>
</reference>
<evidence type="ECO:0000313" key="4">
    <source>
        <dbReference type="EMBL" id="OJG92597.1"/>
    </source>
</evidence>
<name>A0A0S3KAA3_9ENTE</name>
<dbReference type="Pfam" id="PF14317">
    <property type="entry name" value="YcxB"/>
    <property type="match status" value="1"/>
</dbReference>
<evidence type="ECO:0000313" key="3">
    <source>
        <dbReference type="EMBL" id="ALS01199.1"/>
    </source>
</evidence>
<dbReference type="EMBL" id="JXLC01000005">
    <property type="protein sequence ID" value="OJG92597.1"/>
    <property type="molecule type" value="Genomic_DNA"/>
</dbReference>
<dbReference type="KEGG" id="ess:ATZ33_07395"/>
<keyword evidence="1" id="KW-0472">Membrane</keyword>